<keyword evidence="2" id="KW-1185">Reference proteome</keyword>
<comment type="caution">
    <text evidence="1">The sequence shown here is derived from an EMBL/GenBank/DDBJ whole genome shotgun (WGS) entry which is preliminary data.</text>
</comment>
<reference evidence="1 2" key="1">
    <citation type="journal article" date="2019" name="Int. J. Syst. Evol. Microbiol.">
        <title>The Global Catalogue of Microorganisms (GCM) 10K type strain sequencing project: providing services to taxonomists for standard genome sequencing and annotation.</title>
        <authorList>
            <consortium name="The Broad Institute Genomics Platform"/>
            <consortium name="The Broad Institute Genome Sequencing Center for Infectious Disease"/>
            <person name="Wu L."/>
            <person name="Ma J."/>
        </authorList>
    </citation>
    <scope>NUCLEOTIDE SEQUENCE [LARGE SCALE GENOMIC DNA]</scope>
    <source>
        <strain evidence="1 2">JCM 7356</strain>
    </source>
</reference>
<name>A0ABN3F1R9_9ACTN</name>
<dbReference type="Pfam" id="PF05258">
    <property type="entry name" value="DciA"/>
    <property type="match status" value="1"/>
</dbReference>
<evidence type="ECO:0000313" key="1">
    <source>
        <dbReference type="EMBL" id="GAA2281890.1"/>
    </source>
</evidence>
<proteinExistence type="predicted"/>
<accession>A0ABN3F1R9</accession>
<organism evidence="1 2">
    <name type="scientific">Kitasatospora cystarginea</name>
    <dbReference type="NCBI Taxonomy" id="58350"/>
    <lineage>
        <taxon>Bacteria</taxon>
        <taxon>Bacillati</taxon>
        <taxon>Actinomycetota</taxon>
        <taxon>Actinomycetes</taxon>
        <taxon>Kitasatosporales</taxon>
        <taxon>Streptomycetaceae</taxon>
        <taxon>Kitasatospora</taxon>
    </lineage>
</organism>
<evidence type="ECO:0000313" key="2">
    <source>
        <dbReference type="Proteomes" id="UP001500305"/>
    </source>
</evidence>
<protein>
    <submittedName>
        <fullName evidence="1">Uncharacterized protein</fullName>
    </submittedName>
</protein>
<dbReference type="InterPro" id="IPR007922">
    <property type="entry name" value="DciA-like"/>
</dbReference>
<sequence length="213" mass="23803">MTDDSRIELWRAFPWWTQAATPALAAHTVPVYDPQTGELLVLCDTRAYLLQTRLLTTSLLAKLNRFTGAPQVTALRLVVASTSVVVTEPAGWADEQLVEDVLLETWHDLVQDRGPLHLLAVRHLEATGEVGDLARRWAKANDQPTEPVNRDRRCGCLDPRPDHSHPPLTDEDLADRLITDADLVLAFIDNRALDEQIADAAEHARIPVRRFTA</sequence>
<dbReference type="EMBL" id="BAAATR010000091">
    <property type="protein sequence ID" value="GAA2281890.1"/>
    <property type="molecule type" value="Genomic_DNA"/>
</dbReference>
<dbReference type="RefSeq" id="WP_344641467.1">
    <property type="nucleotide sequence ID" value="NZ_BAAATR010000091.1"/>
</dbReference>
<gene>
    <name evidence="1" type="ORF">GCM10010430_79830</name>
</gene>
<dbReference type="Proteomes" id="UP001500305">
    <property type="component" value="Unassembled WGS sequence"/>
</dbReference>